<evidence type="ECO:0000256" key="2">
    <source>
        <dbReference type="SAM" id="MobiDB-lite"/>
    </source>
</evidence>
<protein>
    <recommendedName>
        <fullName evidence="1">Exocyst subunit Exo70 family protein</fullName>
    </recommendedName>
</protein>
<dbReference type="InterPro" id="IPR004140">
    <property type="entry name" value="Exo70"/>
</dbReference>
<comment type="similarity">
    <text evidence="1">Belongs to the EXO70 family.</text>
</comment>
<accession>A0A8X8A5Y1</accession>
<evidence type="ECO:0000313" key="4">
    <source>
        <dbReference type="EMBL" id="KAG6780572.1"/>
    </source>
</evidence>
<dbReference type="Pfam" id="PF03081">
    <property type="entry name" value="Exo70_C"/>
    <property type="match status" value="1"/>
</dbReference>
<keyword evidence="1" id="KW-0653">Protein transport</keyword>
<dbReference type="PANTHER" id="PTHR12542">
    <property type="entry name" value="EXOCYST COMPLEX PROTEIN EXO70"/>
    <property type="match status" value="1"/>
</dbReference>
<reference evidence="4" key="1">
    <citation type="journal article" date="2020" name="bioRxiv">
        <title>Hybrid origin of Populus tomentosa Carr. identified through genome sequencing and phylogenomic analysis.</title>
        <authorList>
            <person name="An X."/>
            <person name="Gao K."/>
            <person name="Chen Z."/>
            <person name="Li J."/>
            <person name="Yang X."/>
            <person name="Yang X."/>
            <person name="Zhou J."/>
            <person name="Guo T."/>
            <person name="Zhao T."/>
            <person name="Huang S."/>
            <person name="Miao D."/>
            <person name="Khan W.U."/>
            <person name="Rao P."/>
            <person name="Ye M."/>
            <person name="Lei B."/>
            <person name="Liao W."/>
            <person name="Wang J."/>
            <person name="Ji L."/>
            <person name="Li Y."/>
            <person name="Guo B."/>
            <person name="Mustafa N.S."/>
            <person name="Li S."/>
            <person name="Yun Q."/>
            <person name="Keller S.R."/>
            <person name="Mao J."/>
            <person name="Zhang R."/>
            <person name="Strauss S.H."/>
        </authorList>
    </citation>
    <scope>NUCLEOTIDE SEQUENCE</scope>
    <source>
        <strain evidence="4">GM15</strain>
        <tissue evidence="4">Leaf</tissue>
    </source>
</reference>
<evidence type="ECO:0000256" key="1">
    <source>
        <dbReference type="RuleBase" id="RU365026"/>
    </source>
</evidence>
<dbReference type="GO" id="GO:0015031">
    <property type="term" value="P:protein transport"/>
    <property type="evidence" value="ECO:0007669"/>
    <property type="project" value="UniProtKB-KW"/>
</dbReference>
<keyword evidence="1" id="KW-0813">Transport</keyword>
<feature type="domain" description="Exocyst complex subunit Exo70 C-terminal" evidence="3">
    <location>
        <begin position="243"/>
        <end position="612"/>
    </location>
</feature>
<dbReference type="Pfam" id="PF20669">
    <property type="entry name" value="Exo70_N"/>
    <property type="match status" value="1"/>
</dbReference>
<gene>
    <name evidence="4" type="ORF">POTOM_013436</name>
</gene>
<sequence>MEPPANYSTDTSFAVPFEDAQKIILRWDSTASEEARERMIFDGDRQEVDLYLQAVDDIQKSMSSTSISSDHHDQDSNDKKVTSAIQIAMARLEDEFRNILINHTSPVELDSLIISARASLNHSTSSVRSITEFDQEEVRRGSGDLDDGLDPIQRADSTNSSVSYRSTSSIREIDLIPQEAVADLQSIAKRMISAGYFRECIQVYGSVRKSAVDASFRRLGIEKLSIGGIQRLEWETLETKIRRWIRAAKVCVRILFASEKQLCEEIFYGIGTAIDDACFMETVKGPAIQLFNFAEAISISRRSPEKMFKILDLHDALMGLLPDIDVVFESKSADSVRVQAAEILSRLAEAARGILSEFESAVLREPSTVAVPGGTIHPLTRYVMNYISLISDYKQTLIELIMSKPSTGSRYSGDPTTPDMEFAQLEGKTPLALHLIWIIVILQFNLEGKSKHYKDASLAHLFMMNNVHYIVQKVKGSPELREMIGDDYLRKLTGKFRQAATSYQRATWVSVLYCLRDEGLHVSGSFSSGVSKSALRERFKSFNAMFEEVHRTQATWLIPDSQLREELRISISEKLIPAYRSFLGRFRSHIESGKHPENYIKYSVEDLENAVLDFFEGYPVSQHLRRRSQGCPVLCSCFMHHQLIFRGSEQVEFFGKIRCSSLEQPEAVFFSSTKILLEQIYLWPELNAFGKWNWTSFDDVEKVINLRFRGLDLSLTEIPARYGKRLLFVRINLEAFYAICFPEQPHLQLALRGASVSWNSFLRSGNAVLRAFLGVPLIDGLQKRLGS</sequence>
<keyword evidence="5" id="KW-1185">Reference proteome</keyword>
<comment type="function">
    <text evidence="1">Component of the exocyst complex.</text>
</comment>
<dbReference type="GO" id="GO:0006887">
    <property type="term" value="P:exocytosis"/>
    <property type="evidence" value="ECO:0007669"/>
    <property type="project" value="UniProtKB-KW"/>
</dbReference>
<dbReference type="InterPro" id="IPR046364">
    <property type="entry name" value="Exo70_C"/>
</dbReference>
<dbReference type="PANTHER" id="PTHR12542:SF7">
    <property type="entry name" value="EXOCYST SUBUNIT EXO70 FAMILY PROTEIN"/>
    <property type="match status" value="1"/>
</dbReference>
<dbReference type="AlphaFoldDB" id="A0A8X8A5Y1"/>
<organism evidence="4 5">
    <name type="scientific">Populus tomentosa</name>
    <name type="common">Chinese white poplar</name>
    <dbReference type="NCBI Taxonomy" id="118781"/>
    <lineage>
        <taxon>Eukaryota</taxon>
        <taxon>Viridiplantae</taxon>
        <taxon>Streptophyta</taxon>
        <taxon>Embryophyta</taxon>
        <taxon>Tracheophyta</taxon>
        <taxon>Spermatophyta</taxon>
        <taxon>Magnoliopsida</taxon>
        <taxon>eudicotyledons</taxon>
        <taxon>Gunneridae</taxon>
        <taxon>Pentapetalae</taxon>
        <taxon>rosids</taxon>
        <taxon>fabids</taxon>
        <taxon>Malpighiales</taxon>
        <taxon>Salicaceae</taxon>
        <taxon>Saliceae</taxon>
        <taxon>Populus</taxon>
    </lineage>
</organism>
<feature type="region of interest" description="Disordered" evidence="2">
    <location>
        <begin position="131"/>
        <end position="161"/>
    </location>
</feature>
<dbReference type="GO" id="GO:0005546">
    <property type="term" value="F:phosphatidylinositol-4,5-bisphosphate binding"/>
    <property type="evidence" value="ECO:0007669"/>
    <property type="project" value="InterPro"/>
</dbReference>
<evidence type="ECO:0000313" key="5">
    <source>
        <dbReference type="Proteomes" id="UP000886885"/>
    </source>
</evidence>
<keyword evidence="1" id="KW-0268">Exocytosis</keyword>
<dbReference type="OrthoDB" id="1922221at2759"/>
<evidence type="ECO:0000259" key="3">
    <source>
        <dbReference type="Pfam" id="PF03081"/>
    </source>
</evidence>
<dbReference type="EMBL" id="JAAWWB010000006">
    <property type="protein sequence ID" value="KAG6780572.1"/>
    <property type="molecule type" value="Genomic_DNA"/>
</dbReference>
<dbReference type="GO" id="GO:0000145">
    <property type="term" value="C:exocyst"/>
    <property type="evidence" value="ECO:0007669"/>
    <property type="project" value="InterPro"/>
</dbReference>
<proteinExistence type="inferred from homology"/>
<dbReference type="Proteomes" id="UP000886885">
    <property type="component" value="Chromosome 3D"/>
</dbReference>
<name>A0A8X8A5Y1_POPTO</name>
<comment type="caution">
    <text evidence="4">The sequence shown here is derived from an EMBL/GenBank/DDBJ whole genome shotgun (WGS) entry which is preliminary data.</text>
</comment>